<dbReference type="VEuPathDB" id="FungiDB:H310_10426"/>
<proteinExistence type="predicted"/>
<name>A0A024TSB1_9STRA</name>
<dbReference type="SUPFAM" id="SSF57903">
    <property type="entry name" value="FYVE/PHD zinc finger"/>
    <property type="match status" value="1"/>
</dbReference>
<dbReference type="GeneID" id="20087476"/>
<evidence type="ECO:0000313" key="1">
    <source>
        <dbReference type="EMBL" id="ETV96242.1"/>
    </source>
</evidence>
<sequence>MTTGRRVSMVDGLDLVTMDRLLTSRVPCATPVACHLCAILLHMSPKKFCRLCGNVVCLECAEKLLVHGQRWTHGGLRTNANHPLTATVCLACFHHSFVHRVVGYVEAVPDNHNVRPLLSRRRDSPHMDTEDTVAAASSHFPPLAPLQRRVCVPIYGGSDKPCEETRPFRASVGQLVDRLDR</sequence>
<accession>A0A024TSB1</accession>
<organism evidence="1">
    <name type="scientific">Aphanomyces invadans</name>
    <dbReference type="NCBI Taxonomy" id="157072"/>
    <lineage>
        <taxon>Eukaryota</taxon>
        <taxon>Sar</taxon>
        <taxon>Stramenopiles</taxon>
        <taxon>Oomycota</taxon>
        <taxon>Saprolegniomycetes</taxon>
        <taxon>Saprolegniales</taxon>
        <taxon>Verrucalvaceae</taxon>
        <taxon>Aphanomyces</taxon>
    </lineage>
</organism>
<reference evidence="1" key="1">
    <citation type="submission" date="2013-12" db="EMBL/GenBank/DDBJ databases">
        <title>The Genome Sequence of Aphanomyces invadans NJM9701.</title>
        <authorList>
            <consortium name="The Broad Institute Genomics Platform"/>
            <person name="Russ C."/>
            <person name="Tyler B."/>
            <person name="van West P."/>
            <person name="Dieguez-Uribeondo J."/>
            <person name="Young S.K."/>
            <person name="Zeng Q."/>
            <person name="Gargeya S."/>
            <person name="Fitzgerald M."/>
            <person name="Abouelleil A."/>
            <person name="Alvarado L."/>
            <person name="Chapman S.B."/>
            <person name="Gainer-Dewar J."/>
            <person name="Goldberg J."/>
            <person name="Griggs A."/>
            <person name="Gujja S."/>
            <person name="Hansen M."/>
            <person name="Howarth C."/>
            <person name="Imamovic A."/>
            <person name="Ireland A."/>
            <person name="Larimer J."/>
            <person name="McCowan C."/>
            <person name="Murphy C."/>
            <person name="Pearson M."/>
            <person name="Poon T.W."/>
            <person name="Priest M."/>
            <person name="Roberts A."/>
            <person name="Saif S."/>
            <person name="Shea T."/>
            <person name="Sykes S."/>
            <person name="Wortman J."/>
            <person name="Nusbaum C."/>
            <person name="Birren B."/>
        </authorList>
    </citation>
    <scope>NUCLEOTIDE SEQUENCE [LARGE SCALE GENOMIC DNA]</scope>
    <source>
        <strain evidence="1">NJM9701</strain>
    </source>
</reference>
<gene>
    <name evidence="1" type="ORF">H310_10426</name>
</gene>
<dbReference type="EMBL" id="KI913977">
    <property type="protein sequence ID" value="ETV96242.1"/>
    <property type="molecule type" value="Genomic_DNA"/>
</dbReference>
<dbReference type="RefSeq" id="XP_008875034.1">
    <property type="nucleotide sequence ID" value="XM_008876812.1"/>
</dbReference>
<dbReference type="AlphaFoldDB" id="A0A024TSB1"/>
<protein>
    <recommendedName>
        <fullName evidence="2">FYVE-type domain-containing protein</fullName>
    </recommendedName>
</protein>
<dbReference type="InterPro" id="IPR011011">
    <property type="entry name" value="Znf_FYVE_PHD"/>
</dbReference>
<dbReference type="OrthoDB" id="63405at2759"/>
<evidence type="ECO:0008006" key="2">
    <source>
        <dbReference type="Google" id="ProtNLM"/>
    </source>
</evidence>